<dbReference type="EMBL" id="FQXD01000022">
    <property type="protein sequence ID" value="SHH95626.1"/>
    <property type="molecule type" value="Genomic_DNA"/>
</dbReference>
<sequence length="208" mass="22707">MQLNVTNTVQWMQKANEKMQTNKDYLTTLDQPIGDGDHGINMARGFQEVASKLEETTYTNVSEVFKDVAMTLMSKVGGASGPLFGTAFLKLSMKLKGEELVDQTSFGAALNEAVNGLKQRGKAEEGEKTMVDMWASIAHYFTDNEHSTPAGLMESADAALEKIKAMTATKGRAAYFKEKTIGHQDPGSASTYFIFEALAEVWKGDSKA</sequence>
<evidence type="ECO:0000313" key="11">
    <source>
        <dbReference type="Proteomes" id="UP000184079"/>
    </source>
</evidence>
<dbReference type="SMART" id="SM01120">
    <property type="entry name" value="Dak2"/>
    <property type="match status" value="1"/>
</dbReference>
<proteinExistence type="predicted"/>
<dbReference type="InterPro" id="IPR012737">
    <property type="entry name" value="DhaK_L_YcgS"/>
</dbReference>
<feature type="domain" description="DhaL" evidence="9">
    <location>
        <begin position="6"/>
        <end position="200"/>
    </location>
</feature>
<dbReference type="OrthoDB" id="9800291at2"/>
<dbReference type="InterPro" id="IPR004007">
    <property type="entry name" value="DhaL_dom"/>
</dbReference>
<gene>
    <name evidence="10" type="ORF">SAMN05421807_12220</name>
</gene>
<comment type="pathway">
    <text evidence="2">Polyol metabolism; glycerol degradation.</text>
</comment>
<evidence type="ECO:0000256" key="6">
    <source>
        <dbReference type="ARBA" id="ARBA00022798"/>
    </source>
</evidence>
<evidence type="ECO:0000256" key="8">
    <source>
        <dbReference type="ARBA" id="ARBA00055771"/>
    </source>
</evidence>
<dbReference type="Proteomes" id="UP000184079">
    <property type="component" value="Unassembled WGS sequence"/>
</dbReference>
<dbReference type="Gene3D" id="1.25.40.340">
    <property type="match status" value="1"/>
</dbReference>
<evidence type="ECO:0000313" key="10">
    <source>
        <dbReference type="EMBL" id="SHH95626.1"/>
    </source>
</evidence>
<dbReference type="Pfam" id="PF02734">
    <property type="entry name" value="Dak2"/>
    <property type="match status" value="1"/>
</dbReference>
<dbReference type="GO" id="GO:0047324">
    <property type="term" value="F:phosphoenolpyruvate-glycerone phosphotransferase activity"/>
    <property type="evidence" value="ECO:0007669"/>
    <property type="project" value="UniProtKB-EC"/>
</dbReference>
<dbReference type="PANTHER" id="PTHR28629">
    <property type="entry name" value="TRIOKINASE/FMN CYCLASE"/>
    <property type="match status" value="1"/>
</dbReference>
<comment type="function">
    <text evidence="8">ADP-binding subunit of the dihydroxyacetone kinase, which is responsible for the phosphoenolpyruvate (PEP)-dependent phosphorylation of dihydroxyacetone. DhaL-ADP is converted to DhaL-ATP via a phosphoryl group transfer from DhaM and transmits it to dihydroxyacetone binds to DhaK.</text>
</comment>
<dbReference type="FunFam" id="1.25.40.340:FF:000002">
    <property type="entry name" value="Dihydroxyacetone kinase, L subunit"/>
    <property type="match status" value="1"/>
</dbReference>
<reference evidence="11" key="1">
    <citation type="submission" date="2016-11" db="EMBL/GenBank/DDBJ databases">
        <authorList>
            <person name="Varghese N."/>
            <person name="Submissions S."/>
        </authorList>
    </citation>
    <scope>NUCLEOTIDE SEQUENCE [LARGE SCALE GENOMIC DNA]</scope>
    <source>
        <strain evidence="11">CGMCC 1.6496</strain>
    </source>
</reference>
<dbReference type="RefSeq" id="WP_073012909.1">
    <property type="nucleotide sequence ID" value="NZ_FQXD01000022.1"/>
</dbReference>
<dbReference type="NCBIfam" id="TIGR02365">
    <property type="entry name" value="dha_L_ycgS"/>
    <property type="match status" value="1"/>
</dbReference>
<comment type="subunit">
    <text evidence="7">Homodimer. The dihydroxyacetone kinase complex is composed of a homodimer of DhaM, a homodimer of DhaK and the subunit DhaL.</text>
</comment>
<comment type="catalytic activity">
    <reaction evidence="1">
        <text>dihydroxyacetone + phosphoenolpyruvate = dihydroxyacetone phosphate + pyruvate</text>
        <dbReference type="Rhea" id="RHEA:18381"/>
        <dbReference type="ChEBI" id="CHEBI:15361"/>
        <dbReference type="ChEBI" id="CHEBI:16016"/>
        <dbReference type="ChEBI" id="CHEBI:57642"/>
        <dbReference type="ChEBI" id="CHEBI:58702"/>
        <dbReference type="EC" id="2.7.1.121"/>
    </reaction>
</comment>
<evidence type="ECO:0000256" key="5">
    <source>
        <dbReference type="ARBA" id="ARBA00022777"/>
    </source>
</evidence>
<keyword evidence="5 10" id="KW-0418">Kinase</keyword>
<evidence type="ECO:0000256" key="4">
    <source>
        <dbReference type="ARBA" id="ARBA00022679"/>
    </source>
</evidence>
<dbReference type="EC" id="2.7.1.121" evidence="3"/>
<dbReference type="GO" id="GO:0005829">
    <property type="term" value="C:cytosol"/>
    <property type="evidence" value="ECO:0007669"/>
    <property type="project" value="TreeGrafter"/>
</dbReference>
<evidence type="ECO:0000256" key="3">
    <source>
        <dbReference type="ARBA" id="ARBA00012095"/>
    </source>
</evidence>
<keyword evidence="4" id="KW-0808">Transferase</keyword>
<dbReference type="InterPro" id="IPR050861">
    <property type="entry name" value="Dihydroxyacetone_Kinase"/>
</dbReference>
<accession>A0A1M5X787</accession>
<dbReference type="InterPro" id="IPR036117">
    <property type="entry name" value="DhaL_dom_sf"/>
</dbReference>
<organism evidence="10 11">
    <name type="scientific">Virgibacillus chiguensis</name>
    <dbReference type="NCBI Taxonomy" id="411959"/>
    <lineage>
        <taxon>Bacteria</taxon>
        <taxon>Bacillati</taxon>
        <taxon>Bacillota</taxon>
        <taxon>Bacilli</taxon>
        <taxon>Bacillales</taxon>
        <taxon>Bacillaceae</taxon>
        <taxon>Virgibacillus</taxon>
    </lineage>
</organism>
<keyword evidence="6" id="KW-0319">Glycerol metabolism</keyword>
<dbReference type="PANTHER" id="PTHR28629:SF4">
    <property type="entry name" value="TRIOKINASE_FMN CYCLASE"/>
    <property type="match status" value="1"/>
</dbReference>
<name>A0A1M5X787_9BACI</name>
<dbReference type="GO" id="GO:0004371">
    <property type="term" value="F:glycerone kinase activity"/>
    <property type="evidence" value="ECO:0007669"/>
    <property type="project" value="InterPro"/>
</dbReference>
<evidence type="ECO:0000256" key="7">
    <source>
        <dbReference type="ARBA" id="ARBA00046577"/>
    </source>
</evidence>
<evidence type="ECO:0000259" key="9">
    <source>
        <dbReference type="PROSITE" id="PS51480"/>
    </source>
</evidence>
<dbReference type="GO" id="GO:0019563">
    <property type="term" value="P:glycerol catabolic process"/>
    <property type="evidence" value="ECO:0007669"/>
    <property type="project" value="TreeGrafter"/>
</dbReference>
<keyword evidence="11" id="KW-1185">Reference proteome</keyword>
<evidence type="ECO:0000256" key="1">
    <source>
        <dbReference type="ARBA" id="ARBA00001113"/>
    </source>
</evidence>
<dbReference type="PROSITE" id="PS51480">
    <property type="entry name" value="DHAL"/>
    <property type="match status" value="1"/>
</dbReference>
<evidence type="ECO:0000256" key="2">
    <source>
        <dbReference type="ARBA" id="ARBA00004745"/>
    </source>
</evidence>
<dbReference type="SUPFAM" id="SSF101473">
    <property type="entry name" value="DhaL-like"/>
    <property type="match status" value="1"/>
</dbReference>
<protein>
    <recommendedName>
        <fullName evidence="3">phosphoenolpyruvate--glycerone phosphotransferase</fullName>
        <ecNumber evidence="3">2.7.1.121</ecNumber>
    </recommendedName>
</protein>
<dbReference type="AlphaFoldDB" id="A0A1M5X787"/>